<protein>
    <submittedName>
        <fullName evidence="1">Uncharacterized protein</fullName>
    </submittedName>
</protein>
<comment type="caution">
    <text evidence="1">The sequence shown here is derived from an EMBL/GenBank/DDBJ whole genome shotgun (WGS) entry which is preliminary data.</text>
</comment>
<keyword evidence="2" id="KW-1185">Reference proteome</keyword>
<dbReference type="AlphaFoldDB" id="A0A4C1VYJ8"/>
<evidence type="ECO:0000313" key="1">
    <source>
        <dbReference type="EMBL" id="GBP43402.1"/>
    </source>
</evidence>
<sequence>MKNPTILAHLYPRKVDIRKHVSTGWARVRWPGPRPESCSQWRARVIVFRASYGADPLGLLTLWPRIRAALWRRALDHSPAGDVAPRSVRAPSAIGLLSSIVRRSSLHKFKNNIFFPHRHFAGPMQTFAGRTRGVSALGRCKHGSCSGAYLRR</sequence>
<organism evidence="1 2">
    <name type="scientific">Eumeta variegata</name>
    <name type="common">Bagworm moth</name>
    <name type="synonym">Eumeta japonica</name>
    <dbReference type="NCBI Taxonomy" id="151549"/>
    <lineage>
        <taxon>Eukaryota</taxon>
        <taxon>Metazoa</taxon>
        <taxon>Ecdysozoa</taxon>
        <taxon>Arthropoda</taxon>
        <taxon>Hexapoda</taxon>
        <taxon>Insecta</taxon>
        <taxon>Pterygota</taxon>
        <taxon>Neoptera</taxon>
        <taxon>Endopterygota</taxon>
        <taxon>Lepidoptera</taxon>
        <taxon>Glossata</taxon>
        <taxon>Ditrysia</taxon>
        <taxon>Tineoidea</taxon>
        <taxon>Psychidae</taxon>
        <taxon>Oiketicinae</taxon>
        <taxon>Eumeta</taxon>
    </lineage>
</organism>
<evidence type="ECO:0000313" key="2">
    <source>
        <dbReference type="Proteomes" id="UP000299102"/>
    </source>
</evidence>
<proteinExistence type="predicted"/>
<reference evidence="1 2" key="1">
    <citation type="journal article" date="2019" name="Commun. Biol.">
        <title>The bagworm genome reveals a unique fibroin gene that provides high tensile strength.</title>
        <authorList>
            <person name="Kono N."/>
            <person name="Nakamura H."/>
            <person name="Ohtoshi R."/>
            <person name="Tomita M."/>
            <person name="Numata K."/>
            <person name="Arakawa K."/>
        </authorList>
    </citation>
    <scope>NUCLEOTIDE SEQUENCE [LARGE SCALE GENOMIC DNA]</scope>
</reference>
<accession>A0A4C1VYJ8</accession>
<name>A0A4C1VYJ8_EUMVA</name>
<dbReference type="Proteomes" id="UP000299102">
    <property type="component" value="Unassembled WGS sequence"/>
</dbReference>
<dbReference type="EMBL" id="BGZK01000435">
    <property type="protein sequence ID" value="GBP43402.1"/>
    <property type="molecule type" value="Genomic_DNA"/>
</dbReference>
<gene>
    <name evidence="1" type="ORF">EVAR_33930_1</name>
</gene>